<evidence type="ECO:0008006" key="4">
    <source>
        <dbReference type="Google" id="ProtNLM"/>
    </source>
</evidence>
<sequence length="132" mass="14097">MNVNNANDNTQKAADATKDLVNNAAETAKEGVNATRKVASDAVDKAHETLDAAQKQINPVIDDLAARAQELANRSIHFCADTSERARRQLQQASEVTTRYVVEQPGKSMLLAAVAGAAVATALIWGSRSSRH</sequence>
<organism evidence="2 3">
    <name type="scientific">Comamonas antarctica</name>
    <dbReference type="NCBI Taxonomy" id="2743470"/>
    <lineage>
        <taxon>Bacteria</taxon>
        <taxon>Pseudomonadati</taxon>
        <taxon>Pseudomonadota</taxon>
        <taxon>Betaproteobacteria</taxon>
        <taxon>Burkholderiales</taxon>
        <taxon>Comamonadaceae</taxon>
        <taxon>Comamonas</taxon>
    </lineage>
</organism>
<accession>A0A6N1X234</accession>
<keyword evidence="1" id="KW-1133">Transmembrane helix</keyword>
<dbReference type="Gene3D" id="1.10.287.700">
    <property type="entry name" value="Helix hairpin bin"/>
    <property type="match status" value="1"/>
</dbReference>
<name>A0A6N1X234_9BURK</name>
<feature type="transmembrane region" description="Helical" evidence="1">
    <location>
        <begin position="108"/>
        <end position="126"/>
    </location>
</feature>
<evidence type="ECO:0000313" key="3">
    <source>
        <dbReference type="Proteomes" id="UP000509579"/>
    </source>
</evidence>
<gene>
    <name evidence="2" type="ORF">HUK68_03690</name>
</gene>
<evidence type="ECO:0000313" key="2">
    <source>
        <dbReference type="EMBL" id="QKV52072.1"/>
    </source>
</evidence>
<keyword evidence="1" id="KW-0472">Membrane</keyword>
<dbReference type="AlphaFoldDB" id="A0A6N1X234"/>
<reference evidence="2 3" key="1">
    <citation type="submission" date="2020-06" db="EMBL/GenBank/DDBJ databases">
        <title>Acidovorax antarctica sp. nov., isolated from Corinth ice sheet soil, Antarctic Fields Peninsula.</title>
        <authorList>
            <person name="Xu Q."/>
            <person name="Peng F."/>
        </authorList>
    </citation>
    <scope>NUCLEOTIDE SEQUENCE [LARGE SCALE GENOMIC DNA]</scope>
    <source>
        <strain evidence="2 3">16-35-5</strain>
    </source>
</reference>
<dbReference type="RefSeq" id="WP_175502974.1">
    <property type="nucleotide sequence ID" value="NZ_CAURQT010000028.1"/>
</dbReference>
<dbReference type="KEGG" id="aant:HUK68_03690"/>
<keyword evidence="3" id="KW-1185">Reference proteome</keyword>
<dbReference type="Proteomes" id="UP000509579">
    <property type="component" value="Chromosome"/>
</dbReference>
<dbReference type="EMBL" id="CP054840">
    <property type="protein sequence ID" value="QKV52072.1"/>
    <property type="molecule type" value="Genomic_DNA"/>
</dbReference>
<proteinExistence type="predicted"/>
<evidence type="ECO:0000256" key="1">
    <source>
        <dbReference type="SAM" id="Phobius"/>
    </source>
</evidence>
<protein>
    <recommendedName>
        <fullName evidence="4">Membrane-anchored ribosome-binding protein, inhibits growth in stationary phase, ElaB/YqjD/DUF883 family</fullName>
    </recommendedName>
</protein>
<keyword evidence="1" id="KW-0812">Transmembrane</keyword>